<keyword evidence="2" id="KW-1185">Reference proteome</keyword>
<accession>A0AA38ME36</accession>
<reference evidence="1" key="1">
    <citation type="journal article" date="2023" name="G3 (Bethesda)">
        <title>Whole genome assemblies of Zophobas morio and Tenebrio molitor.</title>
        <authorList>
            <person name="Kaur S."/>
            <person name="Stinson S.A."/>
            <person name="diCenzo G.C."/>
        </authorList>
    </citation>
    <scope>NUCLEOTIDE SEQUENCE</scope>
    <source>
        <strain evidence="1">QUZm001</strain>
    </source>
</reference>
<dbReference type="Proteomes" id="UP001168821">
    <property type="component" value="Unassembled WGS sequence"/>
</dbReference>
<gene>
    <name evidence="1" type="ORF">Zmor_012798</name>
</gene>
<organism evidence="1 2">
    <name type="scientific">Zophobas morio</name>
    <dbReference type="NCBI Taxonomy" id="2755281"/>
    <lineage>
        <taxon>Eukaryota</taxon>
        <taxon>Metazoa</taxon>
        <taxon>Ecdysozoa</taxon>
        <taxon>Arthropoda</taxon>
        <taxon>Hexapoda</taxon>
        <taxon>Insecta</taxon>
        <taxon>Pterygota</taxon>
        <taxon>Neoptera</taxon>
        <taxon>Endopterygota</taxon>
        <taxon>Coleoptera</taxon>
        <taxon>Polyphaga</taxon>
        <taxon>Cucujiformia</taxon>
        <taxon>Tenebrionidae</taxon>
        <taxon>Zophobas</taxon>
    </lineage>
</organism>
<name>A0AA38ME36_9CUCU</name>
<evidence type="ECO:0000313" key="1">
    <source>
        <dbReference type="EMBL" id="KAJ3653555.1"/>
    </source>
</evidence>
<dbReference type="EMBL" id="JALNTZ010000004">
    <property type="protein sequence ID" value="KAJ3653555.1"/>
    <property type="molecule type" value="Genomic_DNA"/>
</dbReference>
<sequence>MNADSTPRGGTLPHLTREGGIAVYDFPSIVRIERDLWEIGADDDLYTHNLPDLISSRIRGRLLGIFLFTFVAGSHNRAPSLRKAWRFVGALGVSG</sequence>
<proteinExistence type="predicted"/>
<protein>
    <submittedName>
        <fullName evidence="1">Uncharacterized protein</fullName>
    </submittedName>
</protein>
<evidence type="ECO:0000313" key="2">
    <source>
        <dbReference type="Proteomes" id="UP001168821"/>
    </source>
</evidence>
<comment type="caution">
    <text evidence="1">The sequence shown here is derived from an EMBL/GenBank/DDBJ whole genome shotgun (WGS) entry which is preliminary data.</text>
</comment>
<dbReference type="AlphaFoldDB" id="A0AA38ME36"/>